<feature type="compositionally biased region" description="Basic and acidic residues" evidence="12">
    <location>
        <begin position="523"/>
        <end position="534"/>
    </location>
</feature>
<feature type="region of interest" description="Disordered" evidence="12">
    <location>
        <begin position="249"/>
        <end position="308"/>
    </location>
</feature>
<dbReference type="PANTHER" id="PTHR45796">
    <property type="entry name" value="FORKHEAD BOX P, ISOFORM C"/>
    <property type="match status" value="1"/>
</dbReference>
<dbReference type="EMBL" id="JAAKFY010000002">
    <property type="protein sequence ID" value="KAF3860751.1"/>
    <property type="molecule type" value="Genomic_DNA"/>
</dbReference>
<dbReference type="Pfam" id="PF00250">
    <property type="entry name" value="Forkhead"/>
    <property type="match status" value="1"/>
</dbReference>
<dbReference type="PROSITE" id="PS50039">
    <property type="entry name" value="FORK_HEAD_3"/>
    <property type="match status" value="1"/>
</dbReference>
<feature type="region of interest" description="Disordered" evidence="12">
    <location>
        <begin position="1"/>
        <end position="55"/>
    </location>
</feature>
<gene>
    <name evidence="14" type="ORF">F7725_001006</name>
</gene>
<evidence type="ECO:0000256" key="7">
    <source>
        <dbReference type="ARBA" id="ARBA00023125"/>
    </source>
</evidence>
<dbReference type="Gene3D" id="1.20.5.340">
    <property type="match status" value="1"/>
</dbReference>
<evidence type="ECO:0000259" key="13">
    <source>
        <dbReference type="PROSITE" id="PS50039"/>
    </source>
</evidence>
<feature type="region of interest" description="Disordered" evidence="12">
    <location>
        <begin position="513"/>
        <end position="534"/>
    </location>
</feature>
<dbReference type="Pfam" id="PF16159">
    <property type="entry name" value="FOXP-CC"/>
    <property type="match status" value="1"/>
</dbReference>
<dbReference type="GO" id="GO:0005634">
    <property type="term" value="C:nucleus"/>
    <property type="evidence" value="ECO:0007669"/>
    <property type="project" value="UniProtKB-SubCell"/>
</dbReference>
<keyword evidence="15" id="KW-1185">Reference proteome</keyword>
<dbReference type="InterPro" id="IPR026134">
    <property type="entry name" value="MDFI/MDFIC"/>
</dbReference>
<evidence type="ECO:0000256" key="1">
    <source>
        <dbReference type="ARBA" id="ARBA00004123"/>
    </source>
</evidence>
<dbReference type="OrthoDB" id="5830876at2759"/>
<feature type="compositionally biased region" description="Polar residues" evidence="12">
    <location>
        <begin position="427"/>
        <end position="445"/>
    </location>
</feature>
<dbReference type="GO" id="GO:0001227">
    <property type="term" value="F:DNA-binding transcription repressor activity, RNA polymerase II-specific"/>
    <property type="evidence" value="ECO:0007669"/>
    <property type="project" value="TreeGrafter"/>
</dbReference>
<name>A0A7J5ZHX9_DISMA</name>
<keyword evidence="2" id="KW-0678">Repressor</keyword>
<dbReference type="CDD" id="cd20065">
    <property type="entry name" value="FH_FOXP2"/>
    <property type="match status" value="1"/>
</dbReference>
<dbReference type="SUPFAM" id="SSF46785">
    <property type="entry name" value="Winged helix' DNA-binding domain"/>
    <property type="match status" value="1"/>
</dbReference>
<keyword evidence="6" id="KW-0805">Transcription regulation</keyword>
<keyword evidence="3" id="KW-0479">Metal-binding</keyword>
<dbReference type="PRINTS" id="PR00053">
    <property type="entry name" value="FORKHEAD"/>
</dbReference>
<feature type="compositionally biased region" description="Polar residues" evidence="12">
    <location>
        <begin position="15"/>
        <end position="35"/>
    </location>
</feature>
<dbReference type="InterPro" id="IPR032354">
    <property type="entry name" value="FOXP-CC"/>
</dbReference>
<dbReference type="PANTHER" id="PTHR45796:SF3">
    <property type="entry name" value="FORKHEAD BOX PROTEIN P1"/>
    <property type="match status" value="1"/>
</dbReference>
<feature type="compositionally biased region" description="Polar residues" evidence="12">
    <location>
        <begin position="167"/>
        <end position="176"/>
    </location>
</feature>
<feature type="region of interest" description="Disordered" evidence="12">
    <location>
        <begin position="419"/>
        <end position="446"/>
    </location>
</feature>
<evidence type="ECO:0000256" key="9">
    <source>
        <dbReference type="ARBA" id="ARBA00023242"/>
    </source>
</evidence>
<evidence type="ECO:0000256" key="10">
    <source>
        <dbReference type="ARBA" id="ARBA00025778"/>
    </source>
</evidence>
<keyword evidence="5" id="KW-0862">Zinc</keyword>
<reference evidence="14 15" key="1">
    <citation type="submission" date="2020-03" db="EMBL/GenBank/DDBJ databases">
        <title>Dissostichus mawsoni Genome sequencing and assembly.</title>
        <authorList>
            <person name="Park H."/>
        </authorList>
    </citation>
    <scope>NUCLEOTIDE SEQUENCE [LARGE SCALE GENOMIC DNA]</scope>
    <source>
        <strain evidence="14">DM0001</strain>
        <tissue evidence="14">Muscle</tissue>
    </source>
</reference>
<dbReference type="InterPro" id="IPR036390">
    <property type="entry name" value="WH_DNA-bd_sf"/>
</dbReference>
<feature type="domain" description="Fork-head" evidence="13">
    <location>
        <begin position="339"/>
        <end position="412"/>
    </location>
</feature>
<dbReference type="GO" id="GO:0008270">
    <property type="term" value="F:zinc ion binding"/>
    <property type="evidence" value="ECO:0007669"/>
    <property type="project" value="UniProtKB-KW"/>
</dbReference>
<comment type="subcellular location">
    <subcellularLocation>
        <location evidence="1 11">Nucleus</location>
    </subcellularLocation>
</comment>
<keyword evidence="8" id="KW-0804">Transcription</keyword>
<proteinExistence type="inferred from homology"/>
<dbReference type="InterPro" id="IPR050998">
    <property type="entry name" value="FOXP"/>
</dbReference>
<feature type="DNA-binding region" description="Fork-head" evidence="11">
    <location>
        <begin position="339"/>
        <end position="412"/>
    </location>
</feature>
<evidence type="ECO:0000256" key="12">
    <source>
        <dbReference type="SAM" id="MobiDB-lite"/>
    </source>
</evidence>
<evidence type="ECO:0000256" key="6">
    <source>
        <dbReference type="ARBA" id="ARBA00023015"/>
    </source>
</evidence>
<comment type="caution">
    <text evidence="14">The sequence shown here is derived from an EMBL/GenBank/DDBJ whole genome shotgun (WGS) entry which is preliminary data.</text>
</comment>
<feature type="region of interest" description="Disordered" evidence="12">
    <location>
        <begin position="153"/>
        <end position="176"/>
    </location>
</feature>
<keyword evidence="4" id="KW-0863">Zinc-finger</keyword>
<evidence type="ECO:0000256" key="4">
    <source>
        <dbReference type="ARBA" id="ARBA00022771"/>
    </source>
</evidence>
<evidence type="ECO:0000256" key="3">
    <source>
        <dbReference type="ARBA" id="ARBA00022723"/>
    </source>
</evidence>
<dbReference type="InterPro" id="IPR047412">
    <property type="entry name" value="FH_FOXP1_P2"/>
</dbReference>
<evidence type="ECO:0000313" key="14">
    <source>
        <dbReference type="EMBL" id="KAF3860751.1"/>
    </source>
</evidence>
<dbReference type="SMART" id="SM00339">
    <property type="entry name" value="FH"/>
    <property type="match status" value="1"/>
</dbReference>
<feature type="compositionally biased region" description="Low complexity" evidence="12">
    <location>
        <begin position="36"/>
        <end position="48"/>
    </location>
</feature>
<dbReference type="Proteomes" id="UP000518266">
    <property type="component" value="Unassembled WGS sequence"/>
</dbReference>
<dbReference type="PROSITE" id="PS00658">
    <property type="entry name" value="FORK_HEAD_2"/>
    <property type="match status" value="1"/>
</dbReference>
<evidence type="ECO:0000256" key="8">
    <source>
        <dbReference type="ARBA" id="ARBA00023163"/>
    </source>
</evidence>
<dbReference type="FunFam" id="1.10.10.10:FF:000010">
    <property type="entry name" value="Forkhead box P2 isoform B"/>
    <property type="match status" value="1"/>
</dbReference>
<sequence>MHESGSEPTSHVIPASQTENRNNIENESGVRGSQTPPASAPRVPVSVSMMTPPAEAPQQQVLSPQQLQAMLQQQKALMLHQQQIQEVFKNQQEQLNIQLLQQKNAGIVSQELTAQQIAIQQQLLQMQQQHLLNLQRQGLLSVLPSSPIALTGCDGSTLSTGGDPRESSSQQSSTNGLHSLLRRKESGSLDEITQNSHALYGNGMHLNGEHILDDKSTAQCRVQMQVVQQLELQLKKDKERLQAMMAHLKSSEPKPTAQPVNPNVSFSQATMPKGPPQMSLSQSATAPSTPLTPLSESPSVLTPNSMFTGTPVRRRYSRSVSQGNDIVDNKEFYLSTEVRPPFTYASLIRQAIFESPRNQLTLNEIYNWFTRTFAYFRRNAATWKNAVRHNLSLHKCFLRLENVKGAVWTVDEIEFHRRRPQKAAGTGSLQKNSHNNQSVSGSAPQSGGLDGSNCLYNPLGSIPFHSLPHLLQEQMNGALANGSGYQSDSSATQSPPQAFIKEEQEDEEICEGYPYESPESTDELGHSPEMNHDEHMEMPNLHFDRTVMENPPKKMTGRSVSAVCRLSTISEQEQDKLDTDPSSNDPLGGSKWGGSGFSLCSDKLKNSSSHLSSDDSYQPGDDCAGLLLACLHCRFHEFMVLIPDTCERALIRCFPSYKYITALSERDQQGQEYCNYKLELDCNCCGSCQDAGELIELAMEISEVCYR</sequence>
<dbReference type="InterPro" id="IPR030456">
    <property type="entry name" value="TF_fork_head_CS_2"/>
</dbReference>
<feature type="compositionally biased region" description="Low complexity" evidence="12">
    <location>
        <begin position="283"/>
        <end position="303"/>
    </location>
</feature>
<protein>
    <recommendedName>
        <fullName evidence="13">Fork-head domain-containing protein</fullName>
    </recommendedName>
</protein>
<evidence type="ECO:0000256" key="11">
    <source>
        <dbReference type="PROSITE-ProRule" id="PRU00089"/>
    </source>
</evidence>
<feature type="compositionally biased region" description="Polar residues" evidence="12">
    <location>
        <begin position="258"/>
        <end position="270"/>
    </location>
</feature>
<evidence type="ECO:0000313" key="15">
    <source>
        <dbReference type="Proteomes" id="UP000518266"/>
    </source>
</evidence>
<dbReference type="InterPro" id="IPR036388">
    <property type="entry name" value="WH-like_DNA-bd_sf"/>
</dbReference>
<accession>A0A7J5ZHX9</accession>
<evidence type="ECO:0000256" key="2">
    <source>
        <dbReference type="ARBA" id="ARBA00022491"/>
    </source>
</evidence>
<keyword evidence="9 11" id="KW-0539">Nucleus</keyword>
<dbReference type="Gene3D" id="1.10.10.10">
    <property type="entry name" value="Winged helix-like DNA-binding domain superfamily/Winged helix DNA-binding domain"/>
    <property type="match status" value="1"/>
</dbReference>
<keyword evidence="7 11" id="KW-0238">DNA-binding</keyword>
<organism evidence="14 15">
    <name type="scientific">Dissostichus mawsoni</name>
    <name type="common">Antarctic cod</name>
    <dbReference type="NCBI Taxonomy" id="36200"/>
    <lineage>
        <taxon>Eukaryota</taxon>
        <taxon>Metazoa</taxon>
        <taxon>Chordata</taxon>
        <taxon>Craniata</taxon>
        <taxon>Vertebrata</taxon>
        <taxon>Euteleostomi</taxon>
        <taxon>Actinopterygii</taxon>
        <taxon>Neopterygii</taxon>
        <taxon>Teleostei</taxon>
        <taxon>Neoteleostei</taxon>
        <taxon>Acanthomorphata</taxon>
        <taxon>Eupercaria</taxon>
        <taxon>Perciformes</taxon>
        <taxon>Notothenioidei</taxon>
        <taxon>Nototheniidae</taxon>
        <taxon>Dissostichus</taxon>
    </lineage>
</organism>
<comment type="similarity">
    <text evidence="10">Belongs to the MDFI family.</text>
</comment>
<feature type="region of interest" description="Disordered" evidence="12">
    <location>
        <begin position="570"/>
        <end position="590"/>
    </location>
</feature>
<dbReference type="Pfam" id="PF15316">
    <property type="entry name" value="MDFI"/>
    <property type="match status" value="1"/>
</dbReference>
<dbReference type="InterPro" id="IPR001766">
    <property type="entry name" value="Fork_head_dom"/>
</dbReference>
<dbReference type="GO" id="GO:0000978">
    <property type="term" value="F:RNA polymerase II cis-regulatory region sequence-specific DNA binding"/>
    <property type="evidence" value="ECO:0007669"/>
    <property type="project" value="TreeGrafter"/>
</dbReference>
<dbReference type="AlphaFoldDB" id="A0A7J5ZHX9"/>
<evidence type="ECO:0000256" key="5">
    <source>
        <dbReference type="ARBA" id="ARBA00022833"/>
    </source>
</evidence>